<dbReference type="GO" id="GO:0007059">
    <property type="term" value="P:chromosome segregation"/>
    <property type="evidence" value="ECO:0007669"/>
    <property type="project" value="TreeGrafter"/>
</dbReference>
<dbReference type="SUPFAM" id="SSF109709">
    <property type="entry name" value="KorB DNA-binding domain-like"/>
    <property type="match status" value="1"/>
</dbReference>
<dbReference type="Gene3D" id="3.90.1530.30">
    <property type="match status" value="1"/>
</dbReference>
<dbReference type="InterPro" id="IPR004437">
    <property type="entry name" value="ParB/RepB/Spo0J"/>
</dbReference>
<proteinExistence type="inferred from homology"/>
<protein>
    <submittedName>
        <fullName evidence="4">Chromosome (Plasmid) partitioning protein ParB / Stage 0 sporulation protein J</fullName>
    </submittedName>
</protein>
<accession>G5JDD9</accession>
<dbReference type="NCBIfam" id="TIGR00180">
    <property type="entry name" value="parB_part"/>
    <property type="match status" value="1"/>
</dbReference>
<dbReference type="InterPro" id="IPR003115">
    <property type="entry name" value="ParB_N"/>
</dbReference>
<dbReference type="GeneID" id="88768751"/>
<dbReference type="PANTHER" id="PTHR33375">
    <property type="entry name" value="CHROMOSOME-PARTITIONING PROTEIN PARB-RELATED"/>
    <property type="match status" value="1"/>
</dbReference>
<dbReference type="PATRIC" id="fig|423471.3.peg.5072"/>
<dbReference type="SUPFAM" id="SSF110849">
    <property type="entry name" value="ParB/Sulfiredoxin"/>
    <property type="match status" value="1"/>
</dbReference>
<sequence>MTKRKSLNDITYRETGLQKVPISMIVLGAFQPRQYFDSEKIDDLATTIKKHGILEPLIVRWIPESNKYELIAGERRYRAAKEAQLDSVPIIVKELTDVEALEVALLDNIQREDLNPLEETLGILQLLEIRLGESSQQNVVSLLYKLHNEQKKKSTHNVVGKSQQDVINTVFNELGQIKVKSFIQHRLPLLTLPEDILEPLKKGKIAYTKAKVIAKIKNLSQRNTLLEQAISQNLSLTQIKNKINLLQPSGEKIKPTLKQKGSELFKRLNSSQIWEHPQKQTQLDKLLQQLEALLEEEK</sequence>
<comment type="caution">
    <text evidence="4">The sequence shown here is derived from an EMBL/GenBank/DDBJ whole genome shotgun (WGS) entry which is preliminary data.</text>
</comment>
<dbReference type="GO" id="GO:0005694">
    <property type="term" value="C:chromosome"/>
    <property type="evidence" value="ECO:0007669"/>
    <property type="project" value="TreeGrafter"/>
</dbReference>
<dbReference type="GO" id="GO:0003677">
    <property type="term" value="F:DNA binding"/>
    <property type="evidence" value="ECO:0007669"/>
    <property type="project" value="UniProtKB-KW"/>
</dbReference>
<dbReference type="Pfam" id="PF02195">
    <property type="entry name" value="ParB_N"/>
    <property type="match status" value="1"/>
</dbReference>
<feature type="domain" description="ParB-like N-terminal" evidence="3">
    <location>
        <begin position="18"/>
        <end position="109"/>
    </location>
</feature>
<name>G5JDD9_CROWT</name>
<evidence type="ECO:0000256" key="1">
    <source>
        <dbReference type="ARBA" id="ARBA00006295"/>
    </source>
</evidence>
<organism evidence="4 5">
    <name type="scientific">Crocosphaera watsonii WH 0003</name>
    <dbReference type="NCBI Taxonomy" id="423471"/>
    <lineage>
        <taxon>Bacteria</taxon>
        <taxon>Bacillati</taxon>
        <taxon>Cyanobacteriota</taxon>
        <taxon>Cyanophyceae</taxon>
        <taxon>Oscillatoriophycideae</taxon>
        <taxon>Chroococcales</taxon>
        <taxon>Aphanothecaceae</taxon>
        <taxon>Crocosphaera</taxon>
    </lineage>
</organism>
<dbReference type="Gene3D" id="1.10.10.2830">
    <property type="match status" value="1"/>
</dbReference>
<evidence type="ECO:0000313" key="4">
    <source>
        <dbReference type="EMBL" id="EHJ09800.1"/>
    </source>
</evidence>
<evidence type="ECO:0000313" key="5">
    <source>
        <dbReference type="Proteomes" id="UP000003477"/>
    </source>
</evidence>
<gene>
    <name evidence="4" type="ORF">CWATWH0003_5433</name>
</gene>
<dbReference type="FunFam" id="3.90.1530.30:FF:000001">
    <property type="entry name" value="Chromosome partitioning protein ParB"/>
    <property type="match status" value="1"/>
</dbReference>
<dbReference type="AlphaFoldDB" id="G5JDD9"/>
<dbReference type="InterPro" id="IPR041468">
    <property type="entry name" value="HTH_ParB/Spo0J"/>
</dbReference>
<dbReference type="CDD" id="cd16393">
    <property type="entry name" value="SPO0J_N"/>
    <property type="match status" value="1"/>
</dbReference>
<comment type="similarity">
    <text evidence="1">Belongs to the ParB family.</text>
</comment>
<dbReference type="InterPro" id="IPR050336">
    <property type="entry name" value="Chromosome_partition/occlusion"/>
</dbReference>
<evidence type="ECO:0000256" key="2">
    <source>
        <dbReference type="ARBA" id="ARBA00023125"/>
    </source>
</evidence>
<evidence type="ECO:0000259" key="3">
    <source>
        <dbReference type="SMART" id="SM00470"/>
    </source>
</evidence>
<dbReference type="Pfam" id="PF17762">
    <property type="entry name" value="HTH_ParB"/>
    <property type="match status" value="1"/>
</dbReference>
<keyword evidence="2" id="KW-0238">DNA-binding</keyword>
<dbReference type="RefSeq" id="WP_007313184.1">
    <property type="nucleotide sequence ID" value="NZ_AESD01000845.1"/>
</dbReference>
<dbReference type="EMBL" id="AESD01000845">
    <property type="protein sequence ID" value="EHJ09800.1"/>
    <property type="molecule type" value="Genomic_DNA"/>
</dbReference>
<dbReference type="Proteomes" id="UP000003477">
    <property type="component" value="Unassembled WGS sequence"/>
</dbReference>
<dbReference type="InterPro" id="IPR036086">
    <property type="entry name" value="ParB/Sulfiredoxin_sf"/>
</dbReference>
<dbReference type="PANTHER" id="PTHR33375:SF7">
    <property type="entry name" value="CHROMOSOME 2-PARTITIONING PROTEIN PARB-RELATED"/>
    <property type="match status" value="1"/>
</dbReference>
<reference evidence="4 5" key="1">
    <citation type="journal article" date="2011" name="Front. Microbiol.">
        <title>Two Strains of Crocosphaera watsonii with Highly Conserved Genomes are Distinguished by Strain-Specific Features.</title>
        <authorList>
            <person name="Bench S.R."/>
            <person name="Ilikchyan I.N."/>
            <person name="Tripp H.J."/>
            <person name="Zehr J.P."/>
        </authorList>
    </citation>
    <scope>NUCLEOTIDE SEQUENCE [LARGE SCALE GENOMIC DNA]</scope>
    <source>
        <strain evidence="4 5">WH 0003</strain>
    </source>
</reference>
<dbReference type="SMART" id="SM00470">
    <property type="entry name" value="ParB"/>
    <property type="match status" value="1"/>
</dbReference>